<protein>
    <submittedName>
        <fullName evidence="1">Uncharacterized protein</fullName>
    </submittedName>
</protein>
<dbReference type="Proteomes" id="UP000008075">
    <property type="component" value="Plasmid XNC1_p"/>
</dbReference>
<dbReference type="EMBL" id="FN667743">
    <property type="protein sequence ID" value="CBJ92978.1"/>
    <property type="molecule type" value="Genomic_DNA"/>
</dbReference>
<accession>D3VM26</accession>
<dbReference type="AlphaFoldDB" id="D3VM26"/>
<keyword evidence="3" id="KW-1185">Reference proteome</keyword>
<sequence>MYGINFILSIILFKWRLIMNIIQKNSSNIIWGDETDSGQLGHFYPFLFPFTIGDHTFFYGQNIERSRYGRFIRELHPGGIVSWTTDETDINYGPSLSIRPVLYTVGKRVFIRAQMIDHHKLWYIQEVLPGGTFGSIINQGYYNIEYSAQFPYLIDGKTFIFNQTFDEKKGNFYIVQEMMPDGNHGEITDEGTWNSFYPFQFAYTVGKRTFYYGQTRDNNYWFIQELLPDGRIGSTTESGNWHSFYEVLFPFIFKGRTFYYGQTRDNNYWFIQELLADGKLASSYQSGYFEHFYEVQFPFTFGEHTYFFRHSNDKRWFIQELLL</sequence>
<dbReference type="EMBL" id="FN667743">
    <property type="protein sequence ID" value="CBJ93008.1"/>
    <property type="molecule type" value="Genomic_DNA"/>
</dbReference>
<geneLocation type="plasmid" evidence="1 3">
    <name>XNC1_p</name>
</geneLocation>
<gene>
    <name evidence="1" type="ORF">XNC1_p0110</name>
    <name evidence="2" type="ORF">XNC1_p0140</name>
</gene>
<proteinExistence type="predicted"/>
<evidence type="ECO:0000313" key="1">
    <source>
        <dbReference type="EMBL" id="CBJ92978.1"/>
    </source>
</evidence>
<reference evidence="1 3" key="1">
    <citation type="journal article" date="2011" name="PLoS ONE">
        <title>The entomopathogenic bacterial endosymbionts xenorhabdus and photorhabdus: convergent lifestyles from divergent genomes.</title>
        <authorList>
            <person name="Chaston J.M."/>
            <person name="Suen G."/>
            <person name="Tucker S.L."/>
            <person name="Andersen A.W."/>
            <person name="Bhasin A."/>
            <person name="Bode E."/>
            <person name="Bode H.B."/>
            <person name="Brachmann A.O."/>
            <person name="Cowles C.E."/>
            <person name="Cowles K.N."/>
            <person name="Darby C."/>
            <person name="de Leon L."/>
            <person name="Drace K."/>
            <person name="Du Z."/>
            <person name="Givaudan A."/>
            <person name="Herbert Tran E.E."/>
            <person name="Jewell K.A."/>
            <person name="Knack J.J."/>
            <person name="Krasomil-Osterfeld K.C."/>
            <person name="Kukor R."/>
            <person name="Lanois A."/>
            <person name="Latreille P."/>
            <person name="Leimgruber N.K."/>
            <person name="Lipke C.M."/>
            <person name="Liu R."/>
            <person name="Lu X."/>
            <person name="Martens E.C."/>
            <person name="Marri P.R."/>
            <person name="Medigue C."/>
            <person name="Menard M.L."/>
            <person name="Miller N.M."/>
            <person name="Morales-Soto N."/>
            <person name="Norton S."/>
            <person name="Ogier J.C."/>
            <person name="Orchard S.S."/>
            <person name="Park D."/>
            <person name="Park Y."/>
            <person name="Qurollo B.A."/>
            <person name="Sugar D.R."/>
            <person name="Richards G.R."/>
            <person name="Rouy Z."/>
            <person name="Slominski B."/>
            <person name="Slominski K."/>
            <person name="Snyder H."/>
            <person name="Tjaden B.C."/>
            <person name="van der Hoeven R."/>
            <person name="Welch R.D."/>
            <person name="Wheeler C."/>
            <person name="Xiang B."/>
            <person name="Barbazuk B."/>
            <person name="Gaudriault S."/>
            <person name="Goodner B."/>
            <person name="Slater S.C."/>
            <person name="Forst S."/>
            <person name="Goldman B.S."/>
            <person name="Goodrich-Blair H."/>
        </authorList>
    </citation>
    <scope>NUCLEOTIDE SEQUENCE [LARGE SCALE GENOMIC DNA]</scope>
    <source>
        <strain evidence="1">ATCC 19061</strain>
        <strain evidence="3">ATCC 19061 / DSM 3370 / CCUG 14189 / LMG 1036 / NCIMB 9965 / AN6</strain>
        <plasmid evidence="1 3">XNC1_p</plasmid>
    </source>
</reference>
<evidence type="ECO:0000313" key="3">
    <source>
        <dbReference type="Proteomes" id="UP000008075"/>
    </source>
</evidence>
<dbReference type="KEGG" id="xne:XNC1_p0140"/>
<dbReference type="HOGENOM" id="CLU_860386_0_0_6"/>
<dbReference type="KEGG" id="xne:XNC1_p0110"/>
<keyword evidence="1" id="KW-0614">Plasmid</keyword>
<organism evidence="1 3">
    <name type="scientific">Xenorhabdus nematophila (strain ATCC 19061 / DSM 3370 / CCUG 14189 / LMG 1036 / NCIMB 9965 / AN6)</name>
    <dbReference type="NCBI Taxonomy" id="406817"/>
    <lineage>
        <taxon>Bacteria</taxon>
        <taxon>Pseudomonadati</taxon>
        <taxon>Pseudomonadota</taxon>
        <taxon>Gammaproteobacteria</taxon>
        <taxon>Enterobacterales</taxon>
        <taxon>Morganellaceae</taxon>
        <taxon>Xenorhabdus</taxon>
    </lineage>
</organism>
<evidence type="ECO:0000313" key="2">
    <source>
        <dbReference type="EMBL" id="CBJ93008.1"/>
    </source>
</evidence>
<name>D3VM26_XENNA</name>